<accession>A0A181CAG8</accession>
<dbReference type="PANTHER" id="PTHR23028">
    <property type="entry name" value="ACETYLTRANSFERASE"/>
    <property type="match status" value="1"/>
</dbReference>
<protein>
    <submittedName>
        <fullName evidence="1">Acyltransferase</fullName>
    </submittedName>
</protein>
<proteinExistence type="predicted"/>
<dbReference type="KEGG" id="kre:GWK63_07490"/>
<dbReference type="Proteomes" id="UP000502533">
    <property type="component" value="Chromosome"/>
</dbReference>
<dbReference type="GO" id="GO:0016020">
    <property type="term" value="C:membrane"/>
    <property type="evidence" value="ECO:0007669"/>
    <property type="project" value="TreeGrafter"/>
</dbReference>
<dbReference type="InterPro" id="IPR050879">
    <property type="entry name" value="Acyltransferase_3"/>
</dbReference>
<dbReference type="RefSeq" id="WP_157772010.1">
    <property type="nucleotide sequence ID" value="NZ_CALMTF010000099.1"/>
</dbReference>
<dbReference type="GO" id="GO:0016747">
    <property type="term" value="F:acyltransferase activity, transferring groups other than amino-acyl groups"/>
    <property type="evidence" value="ECO:0007669"/>
    <property type="project" value="InterPro"/>
</dbReference>
<gene>
    <name evidence="1" type="ORF">GWK63_07490</name>
</gene>
<reference evidence="1 2" key="1">
    <citation type="submission" date="2020-03" db="EMBL/GenBank/DDBJ databases">
        <title>Isolation of cellulose-producing strains, genome characterization and application of the synthesized cellulose films as an economical and sustainable material for piezoelectric sensor construction.</title>
        <authorList>
            <person name="Mangayil R.K."/>
        </authorList>
    </citation>
    <scope>NUCLEOTIDE SEQUENCE [LARGE SCALE GENOMIC DNA]</scope>
    <source>
        <strain evidence="1 2">ENS 9a1a</strain>
    </source>
</reference>
<evidence type="ECO:0000313" key="1">
    <source>
        <dbReference type="EMBL" id="QIP35327.1"/>
    </source>
</evidence>
<evidence type="ECO:0000313" key="2">
    <source>
        <dbReference type="Proteomes" id="UP000502533"/>
    </source>
</evidence>
<dbReference type="Pfam" id="PF01757">
    <property type="entry name" value="Acyl_transf_3"/>
    <property type="match status" value="1"/>
</dbReference>
<keyword evidence="1" id="KW-0808">Transferase</keyword>
<sequence>MYRTTVVEDASIDTTPPPALTPAMADLPTATALPALASADVAPLARPVIPALTGIRGVAAAWVATHHMLPPLCASIGVHALDHSSVVENGFRAVDLFFILSGLILMLTHGHDFVVRDMAPVRRFLILRVVRVAPLHVLIMLAIVPFVLSQPDFVRWSRVYTSPEYAYRQHDFSWPGFVQSLFLLQALTVAKLGTWNGPSWTLSAEVLGYFLFPAMAWGLLGIRRVALPHLLAAALLGGECVVLALAHHAHNNPSGPMGTVRMLGGFGAGMALGRAVMMGGVSTRAAAIMTWGGAGLVALGLVVAVFSPVMVFGFTWLLAGLACRTGLLGRVLGCRPLLWLGAVSFPFYMVHFFALKVFEWYFDPRFEQMGVAVTLLAWALLLGVMFTLAIVLHRGVERPSHRLARRLAAGVRITPLAPPVLPA</sequence>
<dbReference type="PANTHER" id="PTHR23028:SF53">
    <property type="entry name" value="ACYL_TRANSF_3 DOMAIN-CONTAINING PROTEIN"/>
    <property type="match status" value="1"/>
</dbReference>
<keyword evidence="1" id="KW-0012">Acyltransferase</keyword>
<dbReference type="GO" id="GO:0000271">
    <property type="term" value="P:polysaccharide biosynthetic process"/>
    <property type="evidence" value="ECO:0007669"/>
    <property type="project" value="TreeGrafter"/>
</dbReference>
<dbReference type="EMBL" id="CP050139">
    <property type="protein sequence ID" value="QIP35327.1"/>
    <property type="molecule type" value="Genomic_DNA"/>
</dbReference>
<organism evidence="1 2">
    <name type="scientific">Komagataeibacter rhaeticus</name>
    <dbReference type="NCBI Taxonomy" id="215221"/>
    <lineage>
        <taxon>Bacteria</taxon>
        <taxon>Pseudomonadati</taxon>
        <taxon>Pseudomonadota</taxon>
        <taxon>Alphaproteobacteria</taxon>
        <taxon>Acetobacterales</taxon>
        <taxon>Acetobacteraceae</taxon>
        <taxon>Komagataeibacter</taxon>
    </lineage>
</organism>
<keyword evidence="2" id="KW-1185">Reference proteome</keyword>
<dbReference type="AlphaFoldDB" id="A0A181CAG8"/>
<name>A0A181CAG8_9PROT</name>
<dbReference type="GeneID" id="85021993"/>
<dbReference type="InterPro" id="IPR002656">
    <property type="entry name" value="Acyl_transf_3_dom"/>
</dbReference>